<comment type="caution">
    <text evidence="1">The sequence shown here is derived from an EMBL/GenBank/DDBJ whole genome shotgun (WGS) entry which is preliminary data.</text>
</comment>
<sequence length="47" mass="4786">MTVAVGDGDGVVCVGDGVTAGPAFAWSKAFCAFTRPPDETLPSRELS</sequence>
<proteinExistence type="predicted"/>
<protein>
    <submittedName>
        <fullName evidence="1">Uncharacterized protein</fullName>
    </submittedName>
</protein>
<organism evidence="1">
    <name type="scientific">hydrocarbon metagenome</name>
    <dbReference type="NCBI Taxonomy" id="938273"/>
    <lineage>
        <taxon>unclassified sequences</taxon>
        <taxon>metagenomes</taxon>
        <taxon>ecological metagenomes</taxon>
    </lineage>
</organism>
<dbReference type="EMBL" id="LNQE01001682">
    <property type="protein sequence ID" value="KUG14254.1"/>
    <property type="molecule type" value="Genomic_DNA"/>
</dbReference>
<reference evidence="1" key="1">
    <citation type="journal article" date="2015" name="Proc. Natl. Acad. Sci. U.S.A.">
        <title>Networks of energetic and metabolic interactions define dynamics in microbial communities.</title>
        <authorList>
            <person name="Embree M."/>
            <person name="Liu J.K."/>
            <person name="Al-Bassam M.M."/>
            <person name="Zengler K."/>
        </authorList>
    </citation>
    <scope>NUCLEOTIDE SEQUENCE</scope>
</reference>
<dbReference type="AlphaFoldDB" id="A0A0W8F0J5"/>
<gene>
    <name evidence="1" type="ORF">ASZ90_016114</name>
</gene>
<name>A0A0W8F0J5_9ZZZZ</name>
<accession>A0A0W8F0J5</accession>
<evidence type="ECO:0000313" key="1">
    <source>
        <dbReference type="EMBL" id="KUG14254.1"/>
    </source>
</evidence>